<feature type="compositionally biased region" description="Polar residues" evidence="1">
    <location>
        <begin position="22"/>
        <end position="32"/>
    </location>
</feature>
<feature type="region of interest" description="Disordered" evidence="1">
    <location>
        <begin position="22"/>
        <end position="49"/>
    </location>
</feature>
<name>A0A419PKZ1_CLOSI</name>
<reference evidence="2 3" key="2">
    <citation type="journal article" date="2021" name="Genomics">
        <title>High-quality reference genome for Clonorchis sinensis.</title>
        <authorList>
            <person name="Young N.D."/>
            <person name="Stroehlein A.J."/>
            <person name="Kinkar L."/>
            <person name="Wang T."/>
            <person name="Sohn W.M."/>
            <person name="Chang B.C.H."/>
            <person name="Kaur P."/>
            <person name="Weisz D."/>
            <person name="Dudchenko O."/>
            <person name="Aiden E.L."/>
            <person name="Korhonen P.K."/>
            <person name="Gasser R.B."/>
        </authorList>
    </citation>
    <scope>NUCLEOTIDE SEQUENCE [LARGE SCALE GENOMIC DNA]</scope>
    <source>
        <strain evidence="2">Cs-k2</strain>
    </source>
</reference>
<proteinExistence type="predicted"/>
<protein>
    <submittedName>
        <fullName evidence="2">Uncharacterized protein</fullName>
    </submittedName>
</protein>
<dbReference type="InParanoid" id="A0A419PKZ1"/>
<feature type="non-terminal residue" evidence="2">
    <location>
        <position position="1"/>
    </location>
</feature>
<comment type="caution">
    <text evidence="2">The sequence shown here is derived from an EMBL/GenBank/DDBJ whole genome shotgun (WGS) entry which is preliminary data.</text>
</comment>
<organism evidence="2 3">
    <name type="scientific">Clonorchis sinensis</name>
    <name type="common">Chinese liver fluke</name>
    <dbReference type="NCBI Taxonomy" id="79923"/>
    <lineage>
        <taxon>Eukaryota</taxon>
        <taxon>Metazoa</taxon>
        <taxon>Spiralia</taxon>
        <taxon>Lophotrochozoa</taxon>
        <taxon>Platyhelminthes</taxon>
        <taxon>Trematoda</taxon>
        <taxon>Digenea</taxon>
        <taxon>Opisthorchiida</taxon>
        <taxon>Opisthorchiata</taxon>
        <taxon>Opisthorchiidae</taxon>
        <taxon>Clonorchis</taxon>
    </lineage>
</organism>
<feature type="region of interest" description="Disordered" evidence="1">
    <location>
        <begin position="181"/>
        <end position="200"/>
    </location>
</feature>
<dbReference type="Proteomes" id="UP000286415">
    <property type="component" value="Unassembled WGS sequence"/>
</dbReference>
<evidence type="ECO:0000313" key="2">
    <source>
        <dbReference type="EMBL" id="KAG5444644.1"/>
    </source>
</evidence>
<dbReference type="EMBL" id="NIRI02000056">
    <property type="protein sequence ID" value="KAG5444644.1"/>
    <property type="molecule type" value="Genomic_DNA"/>
</dbReference>
<sequence>SLAKNVHSTQCITHKGIIITQSAHNDKQTQGTDCDRRKSQSNNSLGRLWKADPSIRNDHRAEIIARGYSSAPYFCFLSFHTVTSCSSEPMLTSITIAGRSQANQAASKTCSTHFFPKKDKRTHFALPNAIFNIVAIEGGEMAQWLECELTDRKVRGSNPTSASRLSLSRLRQPDSISALVLPSGGMASNHQKDDTAERLF</sequence>
<evidence type="ECO:0000313" key="3">
    <source>
        <dbReference type="Proteomes" id="UP000286415"/>
    </source>
</evidence>
<keyword evidence="3" id="KW-1185">Reference proteome</keyword>
<dbReference type="AlphaFoldDB" id="A0A419PKZ1"/>
<gene>
    <name evidence="2" type="ORF">CSKR_100752</name>
</gene>
<evidence type="ECO:0000256" key="1">
    <source>
        <dbReference type="SAM" id="MobiDB-lite"/>
    </source>
</evidence>
<accession>A0A419PKZ1</accession>
<reference evidence="2 3" key="1">
    <citation type="journal article" date="2018" name="Biotechnol. Adv.">
        <title>Improved genomic resources and new bioinformatic workflow for the carcinogenic parasite Clonorchis sinensis: Biotechnological implications.</title>
        <authorList>
            <person name="Wang D."/>
            <person name="Korhonen P.K."/>
            <person name="Gasser R.B."/>
            <person name="Young N.D."/>
        </authorList>
    </citation>
    <scope>NUCLEOTIDE SEQUENCE [LARGE SCALE GENOMIC DNA]</scope>
    <source>
        <strain evidence="2">Cs-k2</strain>
    </source>
</reference>
<feature type="compositionally biased region" description="Basic and acidic residues" evidence="1">
    <location>
        <begin position="190"/>
        <end position="200"/>
    </location>
</feature>